<dbReference type="EC" id="3.5.5.7" evidence="5"/>
<evidence type="ECO:0000313" key="5">
    <source>
        <dbReference type="EMBL" id="NYJ78632.1"/>
    </source>
</evidence>
<keyword evidence="6" id="KW-1185">Reference proteome</keyword>
<name>A0A7Z0GMD3_9MICC</name>
<comment type="caution">
    <text evidence="5">The sequence shown here is derived from an EMBL/GenBank/DDBJ whole genome shotgun (WGS) entry which is preliminary data.</text>
</comment>
<dbReference type="PANTHER" id="PTHR46044:SF14">
    <property type="entry name" value="ARYLACETONITRILASE"/>
    <property type="match status" value="1"/>
</dbReference>
<gene>
    <name evidence="5" type="ORF">HNR09_002043</name>
</gene>
<dbReference type="GO" id="GO:0018762">
    <property type="term" value="F:aliphatic nitrilase activity"/>
    <property type="evidence" value="ECO:0007669"/>
    <property type="project" value="UniProtKB-EC"/>
</dbReference>
<keyword evidence="2 5" id="KW-0378">Hydrolase</keyword>
<accession>A0A7Z0GMD3</accession>
<dbReference type="SUPFAM" id="SSF56317">
    <property type="entry name" value="Carbon-nitrogen hydrolase"/>
    <property type="match status" value="1"/>
</dbReference>
<dbReference type="AlphaFoldDB" id="A0A7Z0GMD3"/>
<organism evidence="5 6">
    <name type="scientific">Nesterenkonia xinjiangensis</name>
    <dbReference type="NCBI Taxonomy" id="225327"/>
    <lineage>
        <taxon>Bacteria</taxon>
        <taxon>Bacillati</taxon>
        <taxon>Actinomycetota</taxon>
        <taxon>Actinomycetes</taxon>
        <taxon>Micrococcales</taxon>
        <taxon>Micrococcaceae</taxon>
        <taxon>Nesterenkonia</taxon>
    </lineage>
</organism>
<dbReference type="InterPro" id="IPR003010">
    <property type="entry name" value="C-N_Hydrolase"/>
</dbReference>
<evidence type="ECO:0000256" key="2">
    <source>
        <dbReference type="ARBA" id="ARBA00022801"/>
    </source>
</evidence>
<comment type="similarity">
    <text evidence="1">Belongs to the carbon-nitrogen hydrolase superfamily. Nitrilase family.</text>
</comment>
<dbReference type="EMBL" id="JACCFY010000001">
    <property type="protein sequence ID" value="NYJ78632.1"/>
    <property type="molecule type" value="Genomic_DNA"/>
</dbReference>
<dbReference type="CDD" id="cd07564">
    <property type="entry name" value="nitrilases_CHs"/>
    <property type="match status" value="1"/>
</dbReference>
<dbReference type="Proteomes" id="UP000535437">
    <property type="component" value="Unassembled WGS sequence"/>
</dbReference>
<evidence type="ECO:0000256" key="1">
    <source>
        <dbReference type="ARBA" id="ARBA00008129"/>
    </source>
</evidence>
<reference evidence="5 6" key="1">
    <citation type="submission" date="2020-07" db="EMBL/GenBank/DDBJ databases">
        <title>Sequencing the genomes of 1000 actinobacteria strains.</title>
        <authorList>
            <person name="Klenk H.-P."/>
        </authorList>
    </citation>
    <scope>NUCLEOTIDE SEQUENCE [LARGE SCALE GENOMIC DNA]</scope>
    <source>
        <strain evidence="5 6">DSM 15475</strain>
    </source>
</reference>
<sequence length="364" mass="39806">MMVITSTFREDLETLMDINYTRTVRAAVVQQEPVWLDLEGAVEKTVELIREAADHGAEIIAFPETWIPNYPWWIWLDSVAWQSQFTVPYAANSLTVEGREMRAIQDAARRSGIVVGLGYSERDAGSLYMGQAVIEADGTLVSARRKLKPTHVERTVFGEGDGSDLIVTETSLGRIGSLCCWEHLQPLSKYALFSQHEQIHIASWPSFSIFPGAVYALGPEVNTAASQQYAVEGQTFVLAASAVVGEAGLRIFADTEEKRGLIHPGGGYARIFAPDGRMLAEPLAPDEEGILYADLDLSAILAAKNAADPVGHYSRPDVLQLRFNDQQQPRVTRGGHREDPQILPPESGLQEAGQETASDAGAVE</sequence>
<dbReference type="PROSITE" id="PS50263">
    <property type="entry name" value="CN_HYDROLASE"/>
    <property type="match status" value="1"/>
</dbReference>
<dbReference type="Pfam" id="PF00795">
    <property type="entry name" value="CN_hydrolase"/>
    <property type="match status" value="1"/>
</dbReference>
<feature type="region of interest" description="Disordered" evidence="3">
    <location>
        <begin position="326"/>
        <end position="364"/>
    </location>
</feature>
<evidence type="ECO:0000259" key="4">
    <source>
        <dbReference type="PROSITE" id="PS50263"/>
    </source>
</evidence>
<dbReference type="InterPro" id="IPR036526">
    <property type="entry name" value="C-N_Hydrolase_sf"/>
</dbReference>
<proteinExistence type="inferred from homology"/>
<protein>
    <submittedName>
        <fullName evidence="5">Aliphatic nitrilase</fullName>
        <ecNumber evidence="5">3.5.5.7</ecNumber>
    </submittedName>
</protein>
<feature type="domain" description="CN hydrolase" evidence="4">
    <location>
        <begin position="24"/>
        <end position="297"/>
    </location>
</feature>
<dbReference type="Gene3D" id="3.60.110.10">
    <property type="entry name" value="Carbon-nitrogen hydrolase"/>
    <property type="match status" value="1"/>
</dbReference>
<dbReference type="InterPro" id="IPR044149">
    <property type="entry name" value="Nitrilases_CHs"/>
</dbReference>
<dbReference type="RefSeq" id="WP_218881919.1">
    <property type="nucleotide sequence ID" value="NZ_BAAALL010000005.1"/>
</dbReference>
<evidence type="ECO:0000313" key="6">
    <source>
        <dbReference type="Proteomes" id="UP000535437"/>
    </source>
</evidence>
<dbReference type="PANTHER" id="PTHR46044">
    <property type="entry name" value="NITRILASE"/>
    <property type="match status" value="1"/>
</dbReference>
<evidence type="ECO:0000256" key="3">
    <source>
        <dbReference type="SAM" id="MobiDB-lite"/>
    </source>
</evidence>